<sequence>MSGILISASDYEPAVAYFFPYALKAIEMARATGHEPLPCLRREQNVDNIYKNAVKASLILHNGHGSADDTTGDQAVVIWHTCSYPTSTVEKKIVFLLSCLTGQRLAPDMAQKGASAVFAWDEVYIFNVAGGGDPLTDPYLKWFFWPILDGYRRVLEGEPAKAWYNYIIGSAQEALRDPSLPEHVKANIAWDANHLRLFGDPNATITPPSPPSPPKPPEKKKYRVVLKIEKDLTGYASIGRFRVPIYIYAEGTNIAGEAEEIQDVR</sequence>
<dbReference type="Proteomes" id="UP000277582">
    <property type="component" value="Unassembled WGS sequence"/>
</dbReference>
<evidence type="ECO:0000313" key="2">
    <source>
        <dbReference type="EMBL" id="RSN78423.1"/>
    </source>
</evidence>
<reference evidence="2 3" key="1">
    <citation type="submission" date="2018-10" db="EMBL/GenBank/DDBJ databases">
        <title>Co-occurring genomic capacity for anaerobic methane metabolism and dissimilatory sulfite reduction discovered in the Korarchaeota.</title>
        <authorList>
            <person name="Mckay L.J."/>
            <person name="Dlakic M."/>
            <person name="Fields M.W."/>
            <person name="Delmont T.O."/>
            <person name="Eren A.M."/>
            <person name="Jay Z.J."/>
            <person name="Klingelsmith K.B."/>
            <person name="Rusch D.B."/>
            <person name="Inskeep W.P."/>
        </authorList>
    </citation>
    <scope>NUCLEOTIDE SEQUENCE [LARGE SCALE GENOMIC DNA]</scope>
    <source>
        <strain evidence="2 3">MDKW</strain>
    </source>
</reference>
<organism evidence="2 3">
    <name type="scientific">Candidatus Methanodesulfokora washburnensis</name>
    <dbReference type="NCBI Taxonomy" id="2478471"/>
    <lineage>
        <taxon>Archaea</taxon>
        <taxon>Thermoproteota</taxon>
        <taxon>Candidatus Korarchaeia</taxon>
        <taxon>Candidatus Korarchaeia incertae sedis</taxon>
        <taxon>Candidatus Methanodesulfokora</taxon>
    </lineage>
</organism>
<proteinExistence type="predicted"/>
<evidence type="ECO:0000313" key="3">
    <source>
        <dbReference type="Proteomes" id="UP000277582"/>
    </source>
</evidence>
<comment type="caution">
    <text evidence="2">The sequence shown here is derived from an EMBL/GenBank/DDBJ whole genome shotgun (WGS) entry which is preliminary data.</text>
</comment>
<dbReference type="AlphaFoldDB" id="A0A3R9RTK7"/>
<dbReference type="EMBL" id="RCOS01000017">
    <property type="protein sequence ID" value="RSN78423.1"/>
    <property type="molecule type" value="Genomic_DNA"/>
</dbReference>
<evidence type="ECO:0000256" key="1">
    <source>
        <dbReference type="SAM" id="MobiDB-lite"/>
    </source>
</evidence>
<keyword evidence="3" id="KW-1185">Reference proteome</keyword>
<gene>
    <name evidence="2" type="ORF">D6D85_00950</name>
</gene>
<accession>A0A3R9RTK7</accession>
<feature type="region of interest" description="Disordered" evidence="1">
    <location>
        <begin position="201"/>
        <end position="220"/>
    </location>
</feature>
<dbReference type="RefSeq" id="WP_125670154.1">
    <property type="nucleotide sequence ID" value="NZ_RCOS01000017.1"/>
</dbReference>
<name>A0A3R9RTK7_9CREN</name>
<protein>
    <recommendedName>
        <fullName evidence="4">CHAT domain-containing protein</fullName>
    </recommendedName>
</protein>
<evidence type="ECO:0008006" key="4">
    <source>
        <dbReference type="Google" id="ProtNLM"/>
    </source>
</evidence>